<sequence>MNPHPPPWAQAPTWANQPSGLPKHPRFFFTDGNAPVIVDNTLYRLHRYLFSKGSWYLNLGEQPNYLWESKKDFDRFLTILYPSDYSKHECETAEEWASVLTVADHVGMQDIRRLAISRLAECAGPVDKIVLGHRYNVTEWLAPAYLALATRTESISAAEGVRLGVDALVRLAALQDEIYGNLRSYVNPEKFAEMFASKLAI</sequence>
<comment type="caution">
    <text evidence="1">The sequence shown here is derived from an EMBL/GenBank/DDBJ whole genome shotgun (WGS) entry which is preliminary data.</text>
</comment>
<evidence type="ECO:0000313" key="2">
    <source>
        <dbReference type="Proteomes" id="UP001218218"/>
    </source>
</evidence>
<dbReference type="Proteomes" id="UP001218218">
    <property type="component" value="Unassembled WGS sequence"/>
</dbReference>
<protein>
    <recommendedName>
        <fullName evidence="3">BTB domain-containing protein</fullName>
    </recommendedName>
</protein>
<reference evidence="1" key="1">
    <citation type="submission" date="2023-03" db="EMBL/GenBank/DDBJ databases">
        <title>Massive genome expansion in bonnet fungi (Mycena s.s.) driven by repeated elements and novel gene families across ecological guilds.</title>
        <authorList>
            <consortium name="Lawrence Berkeley National Laboratory"/>
            <person name="Harder C.B."/>
            <person name="Miyauchi S."/>
            <person name="Viragh M."/>
            <person name="Kuo A."/>
            <person name="Thoen E."/>
            <person name="Andreopoulos B."/>
            <person name="Lu D."/>
            <person name="Skrede I."/>
            <person name="Drula E."/>
            <person name="Henrissat B."/>
            <person name="Morin E."/>
            <person name="Kohler A."/>
            <person name="Barry K."/>
            <person name="LaButti K."/>
            <person name="Morin E."/>
            <person name="Salamov A."/>
            <person name="Lipzen A."/>
            <person name="Mereny Z."/>
            <person name="Hegedus B."/>
            <person name="Baldrian P."/>
            <person name="Stursova M."/>
            <person name="Weitz H."/>
            <person name="Taylor A."/>
            <person name="Grigoriev I.V."/>
            <person name="Nagy L.G."/>
            <person name="Martin F."/>
            <person name="Kauserud H."/>
        </authorList>
    </citation>
    <scope>NUCLEOTIDE SEQUENCE</scope>
    <source>
        <strain evidence="1">CBHHK002</strain>
    </source>
</reference>
<dbReference type="AlphaFoldDB" id="A0AAD7A719"/>
<proteinExistence type="predicted"/>
<accession>A0AAD7A719</accession>
<evidence type="ECO:0008006" key="3">
    <source>
        <dbReference type="Google" id="ProtNLM"/>
    </source>
</evidence>
<name>A0AAD7A719_9AGAR</name>
<gene>
    <name evidence="1" type="ORF">DFH08DRAFT_695004</name>
</gene>
<keyword evidence="2" id="KW-1185">Reference proteome</keyword>
<dbReference type="EMBL" id="JARIHO010000014">
    <property type="protein sequence ID" value="KAJ7350792.1"/>
    <property type="molecule type" value="Genomic_DNA"/>
</dbReference>
<organism evidence="1 2">
    <name type="scientific">Mycena albidolilacea</name>
    <dbReference type="NCBI Taxonomy" id="1033008"/>
    <lineage>
        <taxon>Eukaryota</taxon>
        <taxon>Fungi</taxon>
        <taxon>Dikarya</taxon>
        <taxon>Basidiomycota</taxon>
        <taxon>Agaricomycotina</taxon>
        <taxon>Agaricomycetes</taxon>
        <taxon>Agaricomycetidae</taxon>
        <taxon>Agaricales</taxon>
        <taxon>Marasmiineae</taxon>
        <taxon>Mycenaceae</taxon>
        <taxon>Mycena</taxon>
    </lineage>
</organism>
<evidence type="ECO:0000313" key="1">
    <source>
        <dbReference type="EMBL" id="KAJ7350792.1"/>
    </source>
</evidence>